<dbReference type="PANTHER" id="PTHR31065">
    <property type="entry name" value="PLATZ TRANSCRIPTION FACTOR FAMILY PROTEIN"/>
    <property type="match status" value="1"/>
</dbReference>
<accession>A0AAD8MK25</accession>
<evidence type="ECO:0000313" key="2">
    <source>
        <dbReference type="Proteomes" id="UP001237642"/>
    </source>
</evidence>
<name>A0AAD8MK25_9APIA</name>
<reference evidence="1" key="1">
    <citation type="submission" date="2023-02" db="EMBL/GenBank/DDBJ databases">
        <title>Genome of toxic invasive species Heracleum sosnowskyi carries increased number of genes despite the absence of recent whole-genome duplications.</title>
        <authorList>
            <person name="Schelkunov M."/>
            <person name="Shtratnikova V."/>
            <person name="Makarenko M."/>
            <person name="Klepikova A."/>
            <person name="Omelchenko D."/>
            <person name="Novikova G."/>
            <person name="Obukhova E."/>
            <person name="Bogdanov V."/>
            <person name="Penin A."/>
            <person name="Logacheva M."/>
        </authorList>
    </citation>
    <scope>NUCLEOTIDE SEQUENCE</scope>
    <source>
        <strain evidence="1">Hsosn_3</strain>
        <tissue evidence="1">Leaf</tissue>
    </source>
</reference>
<evidence type="ECO:0000313" key="1">
    <source>
        <dbReference type="EMBL" id="KAK1374973.1"/>
    </source>
</evidence>
<protein>
    <submittedName>
        <fullName evidence="1">Zinc-binding family protein</fullName>
    </submittedName>
</protein>
<dbReference type="Proteomes" id="UP001237642">
    <property type="component" value="Unassembled WGS sequence"/>
</dbReference>
<dbReference type="PANTHER" id="PTHR31065:SF48">
    <property type="entry name" value="PLATZ TRANSCRIPTION FACTOR FAMILY PROTEIN"/>
    <property type="match status" value="1"/>
</dbReference>
<sequence length="217" mass="24452">MGPDVEDNKWPPWLKPLLEEKFFSECKLHSGSHKNECNMFCIDCYCDPPLCSLCVPLHKDHPVIQIRRSSYHDVIRVSEIQKYLDLTSVQTYVINSSKVVFLNKRPQLRPGKGVTNTCRVCDRGLLDNFRFCSLGCKIAGTSNNFVKNHRKTSVWDAGESYYSSGSSSNEHAQERNNIGNVQGFSPSTPLTTAVLKTGNRRKGIPRRAPTGGLIIEY</sequence>
<comment type="caution">
    <text evidence="1">The sequence shown here is derived from an EMBL/GenBank/DDBJ whole genome shotgun (WGS) entry which is preliminary data.</text>
</comment>
<organism evidence="1 2">
    <name type="scientific">Heracleum sosnowskyi</name>
    <dbReference type="NCBI Taxonomy" id="360622"/>
    <lineage>
        <taxon>Eukaryota</taxon>
        <taxon>Viridiplantae</taxon>
        <taxon>Streptophyta</taxon>
        <taxon>Embryophyta</taxon>
        <taxon>Tracheophyta</taxon>
        <taxon>Spermatophyta</taxon>
        <taxon>Magnoliopsida</taxon>
        <taxon>eudicotyledons</taxon>
        <taxon>Gunneridae</taxon>
        <taxon>Pentapetalae</taxon>
        <taxon>asterids</taxon>
        <taxon>campanulids</taxon>
        <taxon>Apiales</taxon>
        <taxon>Apiaceae</taxon>
        <taxon>Apioideae</taxon>
        <taxon>apioid superclade</taxon>
        <taxon>Tordylieae</taxon>
        <taxon>Tordyliinae</taxon>
        <taxon>Heracleum</taxon>
    </lineage>
</organism>
<dbReference type="AlphaFoldDB" id="A0AAD8MK25"/>
<reference evidence="1" key="2">
    <citation type="submission" date="2023-05" db="EMBL/GenBank/DDBJ databases">
        <authorList>
            <person name="Schelkunov M.I."/>
        </authorList>
    </citation>
    <scope>NUCLEOTIDE SEQUENCE</scope>
    <source>
        <strain evidence="1">Hsosn_3</strain>
        <tissue evidence="1">Leaf</tissue>
    </source>
</reference>
<dbReference type="EMBL" id="JAUIZM010000007">
    <property type="protein sequence ID" value="KAK1374973.1"/>
    <property type="molecule type" value="Genomic_DNA"/>
</dbReference>
<gene>
    <name evidence="1" type="ORF">POM88_031166</name>
</gene>
<dbReference type="InterPro" id="IPR006734">
    <property type="entry name" value="PLATZ"/>
</dbReference>
<dbReference type="Pfam" id="PF04640">
    <property type="entry name" value="PLATZ"/>
    <property type="match status" value="1"/>
</dbReference>
<keyword evidence="2" id="KW-1185">Reference proteome</keyword>
<proteinExistence type="predicted"/>